<accession>A0ABY8FFX2</accession>
<feature type="coiled-coil region" evidence="4">
    <location>
        <begin position="224"/>
        <end position="251"/>
    </location>
</feature>
<reference evidence="8 9" key="1">
    <citation type="submission" date="2019-01" db="EMBL/GenBank/DDBJ databases">
        <title>Genome sequence of Salinicola endophyticus REST5.</title>
        <authorList>
            <person name="Nascimento F.X."/>
        </authorList>
    </citation>
    <scope>NUCLEOTIDE SEQUENCE [LARGE SCALE GENOMIC DNA]</scope>
    <source>
        <strain evidence="8 9">REST5</strain>
    </source>
</reference>
<name>A0ABY8FFX2_9GAMM</name>
<feature type="region of interest" description="Disordered" evidence="5">
    <location>
        <begin position="381"/>
        <end position="402"/>
    </location>
</feature>
<evidence type="ECO:0000256" key="5">
    <source>
        <dbReference type="SAM" id="MobiDB-lite"/>
    </source>
</evidence>
<proteinExistence type="inferred from homology"/>
<evidence type="ECO:0000259" key="7">
    <source>
        <dbReference type="Pfam" id="PF25954"/>
    </source>
</evidence>
<dbReference type="Proteomes" id="UP001321526">
    <property type="component" value="Chromosome"/>
</dbReference>
<dbReference type="Gene3D" id="2.40.30.170">
    <property type="match status" value="1"/>
</dbReference>
<evidence type="ECO:0000259" key="6">
    <source>
        <dbReference type="Pfam" id="PF25917"/>
    </source>
</evidence>
<evidence type="ECO:0000256" key="4">
    <source>
        <dbReference type="SAM" id="Coils"/>
    </source>
</evidence>
<dbReference type="PANTHER" id="PTHR32347">
    <property type="entry name" value="EFFLUX SYSTEM COMPONENT YKNX-RELATED"/>
    <property type="match status" value="1"/>
</dbReference>
<evidence type="ECO:0000256" key="3">
    <source>
        <dbReference type="ARBA" id="ARBA00023054"/>
    </source>
</evidence>
<dbReference type="PANTHER" id="PTHR32347:SF23">
    <property type="entry name" value="BLL5650 PROTEIN"/>
    <property type="match status" value="1"/>
</dbReference>
<evidence type="ECO:0000313" key="9">
    <source>
        <dbReference type="Proteomes" id="UP001321526"/>
    </source>
</evidence>
<gene>
    <name evidence="8" type="ORF">EVC62_02510</name>
</gene>
<dbReference type="Gene3D" id="2.40.50.100">
    <property type="match status" value="1"/>
</dbReference>
<feature type="domain" description="Multidrug resistance protein MdtA-like barrel-sandwich hybrid" evidence="6">
    <location>
        <begin position="54"/>
        <end position="275"/>
    </location>
</feature>
<evidence type="ECO:0000256" key="2">
    <source>
        <dbReference type="ARBA" id="ARBA00009477"/>
    </source>
</evidence>
<dbReference type="Pfam" id="PF25917">
    <property type="entry name" value="BSH_RND"/>
    <property type="match status" value="1"/>
</dbReference>
<organism evidence="8 9">
    <name type="scientific">Salinicola endophyticus</name>
    <dbReference type="NCBI Taxonomy" id="1949083"/>
    <lineage>
        <taxon>Bacteria</taxon>
        <taxon>Pseudomonadati</taxon>
        <taxon>Pseudomonadota</taxon>
        <taxon>Gammaproteobacteria</taxon>
        <taxon>Oceanospirillales</taxon>
        <taxon>Halomonadaceae</taxon>
        <taxon>Salinicola</taxon>
    </lineage>
</organism>
<keyword evidence="9" id="KW-1185">Reference proteome</keyword>
<comment type="subcellular location">
    <subcellularLocation>
        <location evidence="1">Cell envelope</location>
    </subcellularLocation>
</comment>
<dbReference type="InterPro" id="IPR050465">
    <property type="entry name" value="UPF0194_transport"/>
</dbReference>
<dbReference type="SUPFAM" id="SSF111369">
    <property type="entry name" value="HlyD-like secretion proteins"/>
    <property type="match status" value="1"/>
</dbReference>
<dbReference type="InterPro" id="IPR058625">
    <property type="entry name" value="MdtA-like_BSH"/>
</dbReference>
<dbReference type="Pfam" id="PF25954">
    <property type="entry name" value="Beta-barrel_RND_2"/>
    <property type="match status" value="1"/>
</dbReference>
<comment type="similarity">
    <text evidence="2">Belongs to the membrane fusion protein (MFP) (TC 8.A.1) family.</text>
</comment>
<evidence type="ECO:0000313" key="8">
    <source>
        <dbReference type="EMBL" id="WFF40463.1"/>
    </source>
</evidence>
<dbReference type="RefSeq" id="WP_110674635.1">
    <property type="nucleotide sequence ID" value="NZ_CP035631.1"/>
</dbReference>
<dbReference type="EMBL" id="CP035631">
    <property type="protein sequence ID" value="WFF40463.1"/>
    <property type="molecule type" value="Genomic_DNA"/>
</dbReference>
<evidence type="ECO:0000256" key="1">
    <source>
        <dbReference type="ARBA" id="ARBA00004196"/>
    </source>
</evidence>
<dbReference type="Gene3D" id="1.10.287.470">
    <property type="entry name" value="Helix hairpin bin"/>
    <property type="match status" value="1"/>
</dbReference>
<sequence length="402" mass="44148">MTADAPARSPRLSRRLKLALLALLLLLGLIWLGLAIAHRLTHVSVQDARVMADQVTVSSRLDGWVTDFHLTEGDTLQRGAAVATLYSKPDRRKLAALAAGVGAQQARLDYQQARLELAQRQYQGGLDISREELDASKAAEQASQARLTQAQRDYQRSAKLLEKHSISQQRRDQDYYRYRAAVAEHKQAKQEVAVNQAQADNARVGFLNGVQVPLPNPTILRQQIRIARQELAEAQAKLDEERLRIADLEVKSPISGVVNKTLIDQGEYVSAGQPILMMHDPSKLWVEANVKETDIGQLRPGQPVAISVDAFPDRHFSGHVAIIGRAATSQFALLPDPNPSGNFTKITQRLPVRIYIDKGPTELIGPGMMVEVDIDVGADTVSPDVAHTRSEKDAQGKRGTAG</sequence>
<dbReference type="PRINTS" id="PR01490">
    <property type="entry name" value="RTXTOXIND"/>
</dbReference>
<keyword evidence="3 4" id="KW-0175">Coiled coil</keyword>
<dbReference type="InterPro" id="IPR058792">
    <property type="entry name" value="Beta-barrel_RND_2"/>
</dbReference>
<feature type="domain" description="CusB-like beta-barrel" evidence="7">
    <location>
        <begin position="283"/>
        <end position="372"/>
    </location>
</feature>
<protein>
    <submittedName>
        <fullName evidence="8">HlyD family secretion protein</fullName>
    </submittedName>
</protein>
<feature type="compositionally biased region" description="Basic and acidic residues" evidence="5">
    <location>
        <begin position="386"/>
        <end position="396"/>
    </location>
</feature>